<protein>
    <recommendedName>
        <fullName evidence="6">triacylglycerol lipase</fullName>
        <ecNumber evidence="6">3.1.1.3</ecNumber>
    </recommendedName>
    <alternativeName>
        <fullName evidence="18">Autophagy-related protein 15</fullName>
    </alternativeName>
</protein>
<evidence type="ECO:0000256" key="6">
    <source>
        <dbReference type="ARBA" id="ARBA00013279"/>
    </source>
</evidence>
<evidence type="ECO:0000256" key="4">
    <source>
        <dbReference type="ARBA" id="ARBA00010701"/>
    </source>
</evidence>
<comment type="function">
    <text evidence="17">Lipase which is essential for lysis of subvacuolar cytoplasm to vacuole targeted bodies and intravacuolar autophagic bodies. Involved in the lysis of intravacuolar multivesicular body (MVB) vesicles. The intravacuolar membrane disintegration by ATG15 is critical to life span extension.</text>
</comment>
<feature type="compositionally biased region" description="Polar residues" evidence="19">
    <location>
        <begin position="489"/>
        <end position="504"/>
    </location>
</feature>
<dbReference type="PANTHER" id="PTHR47175:SF2">
    <property type="entry name" value="LIPASE ATG15-RELATED"/>
    <property type="match status" value="1"/>
</dbReference>
<keyword evidence="7" id="KW-0812">Transmembrane</keyword>
<keyword evidence="10" id="KW-0442">Lipid degradation</keyword>
<dbReference type="GO" id="GO:0034496">
    <property type="term" value="P:multivesicular body membrane disassembly"/>
    <property type="evidence" value="ECO:0007669"/>
    <property type="project" value="TreeGrafter"/>
</dbReference>
<name>A0A8H3TQR9_9TREE</name>
<feature type="chain" id="PRO_5034501624" description="triacylglycerol lipase" evidence="20">
    <location>
        <begin position="24"/>
        <end position="504"/>
    </location>
</feature>
<dbReference type="GO" id="GO:0032585">
    <property type="term" value="C:multivesicular body membrane"/>
    <property type="evidence" value="ECO:0007669"/>
    <property type="project" value="UniProtKB-SubCell"/>
</dbReference>
<evidence type="ECO:0000256" key="2">
    <source>
        <dbReference type="ARBA" id="ARBA00004270"/>
    </source>
</evidence>
<evidence type="ECO:0000256" key="3">
    <source>
        <dbReference type="ARBA" id="ARBA00004343"/>
    </source>
</evidence>
<dbReference type="GO" id="GO:0034727">
    <property type="term" value="P:piecemeal microautophagy of the nucleus"/>
    <property type="evidence" value="ECO:0007669"/>
    <property type="project" value="TreeGrafter"/>
</dbReference>
<dbReference type="GO" id="GO:0004806">
    <property type="term" value="F:triacylglycerol lipase activity"/>
    <property type="evidence" value="ECO:0007669"/>
    <property type="project" value="UniProtKB-EC"/>
</dbReference>
<feature type="region of interest" description="Disordered" evidence="19">
    <location>
        <begin position="407"/>
        <end position="469"/>
    </location>
</feature>
<evidence type="ECO:0000256" key="14">
    <source>
        <dbReference type="ARBA" id="ARBA00023098"/>
    </source>
</evidence>
<dbReference type="GO" id="GO:0004620">
    <property type="term" value="F:phospholipase activity"/>
    <property type="evidence" value="ECO:0007669"/>
    <property type="project" value="TreeGrafter"/>
</dbReference>
<dbReference type="InterPro" id="IPR029058">
    <property type="entry name" value="AB_hydrolase_fold"/>
</dbReference>
<dbReference type="PANTHER" id="PTHR47175">
    <property type="entry name" value="LIPASE ATG15-RELATED"/>
    <property type="match status" value="1"/>
</dbReference>
<dbReference type="SUPFAM" id="SSF53474">
    <property type="entry name" value="alpha/beta-Hydrolases"/>
    <property type="match status" value="1"/>
</dbReference>
<comment type="subcellular location">
    <subcellularLocation>
        <location evidence="3">Endosome</location>
        <location evidence="3">Multivesicular body membrane</location>
        <topology evidence="3">Single-pass type II membrane protein</topology>
    </subcellularLocation>
    <subcellularLocation>
        <location evidence="2">Prevacuolar compartment membrane</location>
        <topology evidence="2">Single-pass type II membrane protein</topology>
    </subcellularLocation>
</comment>
<dbReference type="GO" id="GO:0006660">
    <property type="term" value="P:phosphatidylserine catabolic process"/>
    <property type="evidence" value="ECO:0007669"/>
    <property type="project" value="TreeGrafter"/>
</dbReference>
<evidence type="ECO:0000256" key="15">
    <source>
        <dbReference type="ARBA" id="ARBA00023136"/>
    </source>
</evidence>
<keyword evidence="9" id="KW-0378">Hydrolase</keyword>
<dbReference type="InterPro" id="IPR050805">
    <property type="entry name" value="ATG15_Lipase"/>
</dbReference>
<dbReference type="EC" id="3.1.1.3" evidence="6"/>
<evidence type="ECO:0000256" key="7">
    <source>
        <dbReference type="ARBA" id="ARBA00022692"/>
    </source>
</evidence>
<dbReference type="FunFam" id="3.40.50.1820:FF:000129">
    <property type="entry name" value="Autophagy related lipase Atg15, putative"/>
    <property type="match status" value="1"/>
</dbReference>
<sequence>MYLPPLIARLLPLLATTSPPSLSTSVTSTVKTFKPVKAHANQPDTSALLWHDASAAHSLQDMRAFDLEAGEAIHALNNGESIDPPPLVLRTRRIPIMRPRLVPSAAHLCNLTFSQRSSLLSATMEWEETEVEAPDTTDRETLRTLAMMSSNAYIEPNSTDWYSLDKWNISTPFGWEKDADGLRGHIFADETNSTVVISIKGTSAGVLGSGGPTAKNDKFNDNLLFSCCCARVDFSWTPVCDCYAGGYKCEQTCLEKALIGESVYTAVGTNLYNNVSFMYPNANIWLTGHSLGGALSSLIGLSFGAPVVAFESPADRLAAQRLHLPLPPGLPMEKMGVTHVYHNADPIPMGVCTGVYSGCYAAGFAIETRCHIGESILYDTVGKKGWSVDVRTHRITEIINRVLNEDWDDSSSDEDQLGEEGTTSASSWKFWGWPGKGPRRRGPGGSEGGNDESPPKKKNPHAVPKAETEDDCVDCFRWEFGDGYKKEPPTTTIATNAGASRTSA</sequence>
<evidence type="ECO:0000259" key="21">
    <source>
        <dbReference type="Pfam" id="PF01764"/>
    </source>
</evidence>
<evidence type="ECO:0000256" key="10">
    <source>
        <dbReference type="ARBA" id="ARBA00022963"/>
    </source>
</evidence>
<feature type="signal peptide" evidence="20">
    <location>
        <begin position="1"/>
        <end position="23"/>
    </location>
</feature>
<keyword evidence="23" id="KW-1185">Reference proteome</keyword>
<gene>
    <name evidence="22" type="ORF">NliqN6_1892</name>
</gene>
<keyword evidence="8" id="KW-0967">Endosome</keyword>
<keyword evidence="11" id="KW-0735">Signal-anchor</keyword>
<evidence type="ECO:0000256" key="19">
    <source>
        <dbReference type="SAM" id="MobiDB-lite"/>
    </source>
</evidence>
<evidence type="ECO:0000313" key="23">
    <source>
        <dbReference type="Proteomes" id="UP000620104"/>
    </source>
</evidence>
<dbReference type="Proteomes" id="UP000620104">
    <property type="component" value="Unassembled WGS sequence"/>
</dbReference>
<comment type="caution">
    <text evidence="22">The sequence shown here is derived from an EMBL/GenBank/DDBJ whole genome shotgun (WGS) entry which is preliminary data.</text>
</comment>
<dbReference type="GO" id="GO:0005775">
    <property type="term" value="C:vacuolar lumen"/>
    <property type="evidence" value="ECO:0007669"/>
    <property type="project" value="TreeGrafter"/>
</dbReference>
<accession>A0A8H3TQR9</accession>
<proteinExistence type="inferred from homology"/>
<evidence type="ECO:0000256" key="18">
    <source>
        <dbReference type="ARBA" id="ARBA00029828"/>
    </source>
</evidence>
<feature type="domain" description="Fungal lipase-type" evidence="21">
    <location>
        <begin position="229"/>
        <end position="301"/>
    </location>
</feature>
<keyword evidence="16" id="KW-0325">Glycoprotein</keyword>
<feature type="compositionally biased region" description="Acidic residues" evidence="19">
    <location>
        <begin position="407"/>
        <end position="418"/>
    </location>
</feature>
<evidence type="ECO:0000256" key="5">
    <source>
        <dbReference type="ARBA" id="ARBA00011137"/>
    </source>
</evidence>
<evidence type="ECO:0000256" key="13">
    <source>
        <dbReference type="ARBA" id="ARBA00023006"/>
    </source>
</evidence>
<dbReference type="OrthoDB" id="58570at2759"/>
<dbReference type="InterPro" id="IPR002921">
    <property type="entry name" value="Fungal_lipase-type"/>
</dbReference>
<evidence type="ECO:0000313" key="22">
    <source>
        <dbReference type="EMBL" id="GHJ85490.1"/>
    </source>
</evidence>
<evidence type="ECO:0000256" key="16">
    <source>
        <dbReference type="ARBA" id="ARBA00023180"/>
    </source>
</evidence>
<comment type="subunit">
    <text evidence="5">Binds to both phosphatidylinositol (PI) and phosphatidylinositol 3,5-bisphosphate (PIP2).</text>
</comment>
<reference evidence="22" key="1">
    <citation type="submission" date="2020-07" db="EMBL/GenBank/DDBJ databases">
        <title>Draft Genome Sequence of a Deep-Sea Yeast, Naganishia (Cryptococcus) liquefaciens strain N6.</title>
        <authorList>
            <person name="Han Y.W."/>
            <person name="Kajitani R."/>
            <person name="Morimoto H."/>
            <person name="Parhat M."/>
            <person name="Tsubouchi H."/>
            <person name="Bakenova O."/>
            <person name="Ogata M."/>
            <person name="Argunhan B."/>
            <person name="Aoki R."/>
            <person name="Kajiwara S."/>
            <person name="Itoh T."/>
            <person name="Iwasaki H."/>
        </authorList>
    </citation>
    <scope>NUCLEOTIDE SEQUENCE</scope>
    <source>
        <strain evidence="22">N6</strain>
    </source>
</reference>
<keyword evidence="15" id="KW-0472">Membrane</keyword>
<evidence type="ECO:0000256" key="17">
    <source>
        <dbReference type="ARBA" id="ARBA00024663"/>
    </source>
</evidence>
<dbReference type="CDD" id="cd00519">
    <property type="entry name" value="Lipase_3"/>
    <property type="match status" value="1"/>
</dbReference>
<comment type="similarity">
    <text evidence="4">Belongs to the AB hydrolase superfamily. Lipase family.</text>
</comment>
<comment type="catalytic activity">
    <reaction evidence="1">
        <text>a triacylglycerol + H2O = a diacylglycerol + a fatty acid + H(+)</text>
        <dbReference type="Rhea" id="RHEA:12044"/>
        <dbReference type="ChEBI" id="CHEBI:15377"/>
        <dbReference type="ChEBI" id="CHEBI:15378"/>
        <dbReference type="ChEBI" id="CHEBI:17855"/>
        <dbReference type="ChEBI" id="CHEBI:18035"/>
        <dbReference type="ChEBI" id="CHEBI:28868"/>
        <dbReference type="EC" id="3.1.1.3"/>
    </reaction>
</comment>
<dbReference type="EMBL" id="BLZA01000011">
    <property type="protein sequence ID" value="GHJ85490.1"/>
    <property type="molecule type" value="Genomic_DNA"/>
</dbReference>
<evidence type="ECO:0000256" key="1">
    <source>
        <dbReference type="ARBA" id="ARBA00001024"/>
    </source>
</evidence>
<organism evidence="22 23">
    <name type="scientific">Naganishia liquefaciens</name>
    <dbReference type="NCBI Taxonomy" id="104408"/>
    <lineage>
        <taxon>Eukaryota</taxon>
        <taxon>Fungi</taxon>
        <taxon>Dikarya</taxon>
        <taxon>Basidiomycota</taxon>
        <taxon>Agaricomycotina</taxon>
        <taxon>Tremellomycetes</taxon>
        <taxon>Filobasidiales</taxon>
        <taxon>Filobasidiaceae</taxon>
        <taxon>Naganishia</taxon>
    </lineage>
</organism>
<keyword evidence="14" id="KW-0443">Lipid metabolism</keyword>
<evidence type="ECO:0000256" key="9">
    <source>
        <dbReference type="ARBA" id="ARBA00022801"/>
    </source>
</evidence>
<dbReference type="GO" id="GO:0046461">
    <property type="term" value="P:neutral lipid catabolic process"/>
    <property type="evidence" value="ECO:0007669"/>
    <property type="project" value="TreeGrafter"/>
</dbReference>
<keyword evidence="13" id="KW-0072">Autophagy</keyword>
<evidence type="ECO:0000256" key="20">
    <source>
        <dbReference type="SAM" id="SignalP"/>
    </source>
</evidence>
<evidence type="ECO:0000256" key="8">
    <source>
        <dbReference type="ARBA" id="ARBA00022753"/>
    </source>
</evidence>
<feature type="region of interest" description="Disordered" evidence="19">
    <location>
        <begin position="481"/>
        <end position="504"/>
    </location>
</feature>
<dbReference type="Gene3D" id="3.40.50.1820">
    <property type="entry name" value="alpha/beta hydrolase"/>
    <property type="match status" value="1"/>
</dbReference>
<evidence type="ECO:0000256" key="12">
    <source>
        <dbReference type="ARBA" id="ARBA00022989"/>
    </source>
</evidence>
<evidence type="ECO:0000256" key="11">
    <source>
        <dbReference type="ARBA" id="ARBA00022968"/>
    </source>
</evidence>
<keyword evidence="20" id="KW-0732">Signal</keyword>
<keyword evidence="12" id="KW-1133">Transmembrane helix</keyword>
<dbReference type="Pfam" id="PF01764">
    <property type="entry name" value="Lipase_3"/>
    <property type="match status" value="1"/>
</dbReference>
<dbReference type="AlphaFoldDB" id="A0A8H3TQR9"/>